<feature type="region of interest" description="Disordered" evidence="1">
    <location>
        <begin position="213"/>
        <end position="235"/>
    </location>
</feature>
<dbReference type="GeneID" id="54567703"/>
<reference evidence="3" key="1">
    <citation type="journal article" date="2020" name="Stud. Mycol.">
        <title>101 Dothideomycetes genomes: a test case for predicting lifestyles and emergence of pathogens.</title>
        <authorList>
            <person name="Haridas S."/>
            <person name="Albert R."/>
            <person name="Binder M."/>
            <person name="Bloem J."/>
            <person name="Labutti K."/>
            <person name="Salamov A."/>
            <person name="Andreopoulos B."/>
            <person name="Baker S."/>
            <person name="Barry K."/>
            <person name="Bills G."/>
            <person name="Bluhm B."/>
            <person name="Cannon C."/>
            <person name="Castanera R."/>
            <person name="Culley D."/>
            <person name="Daum C."/>
            <person name="Ezra D."/>
            <person name="Gonzalez J."/>
            <person name="Henrissat B."/>
            <person name="Kuo A."/>
            <person name="Liang C."/>
            <person name="Lipzen A."/>
            <person name="Lutzoni F."/>
            <person name="Magnuson J."/>
            <person name="Mondo S."/>
            <person name="Nolan M."/>
            <person name="Ohm R."/>
            <person name="Pangilinan J."/>
            <person name="Park H.-J."/>
            <person name="Ramirez L."/>
            <person name="Alfaro M."/>
            <person name="Sun H."/>
            <person name="Tritt A."/>
            <person name="Yoshinaga Y."/>
            <person name="Zwiers L.-H."/>
            <person name="Turgeon B."/>
            <person name="Goodwin S."/>
            <person name="Spatafora J."/>
            <person name="Crous P."/>
            <person name="Grigoriev I."/>
        </authorList>
    </citation>
    <scope>NUCLEOTIDE SEQUENCE</scope>
    <source>
        <strain evidence="3">ATCC 36951</strain>
    </source>
</reference>
<evidence type="ECO:0000256" key="1">
    <source>
        <dbReference type="SAM" id="MobiDB-lite"/>
    </source>
</evidence>
<proteinExistence type="predicted"/>
<evidence type="ECO:0000313" key="4">
    <source>
        <dbReference type="Proteomes" id="UP000799537"/>
    </source>
</evidence>
<dbReference type="RefSeq" id="XP_033660948.1">
    <property type="nucleotide sequence ID" value="XM_033814431.1"/>
</dbReference>
<evidence type="ECO:0000313" key="3">
    <source>
        <dbReference type="EMBL" id="KAF2160059.1"/>
    </source>
</evidence>
<dbReference type="EMBL" id="ML993630">
    <property type="protein sequence ID" value="KAF2160059.1"/>
    <property type="molecule type" value="Genomic_DNA"/>
</dbReference>
<feature type="compositionally biased region" description="Polar residues" evidence="1">
    <location>
        <begin position="31"/>
        <end position="43"/>
    </location>
</feature>
<keyword evidence="2" id="KW-0732">Signal</keyword>
<gene>
    <name evidence="3" type="ORF">M409DRAFT_60313</name>
</gene>
<evidence type="ECO:0000256" key="2">
    <source>
        <dbReference type="SAM" id="SignalP"/>
    </source>
</evidence>
<dbReference type="Proteomes" id="UP000799537">
    <property type="component" value="Unassembled WGS sequence"/>
</dbReference>
<feature type="signal peptide" evidence="2">
    <location>
        <begin position="1"/>
        <end position="25"/>
    </location>
</feature>
<sequence length="235" mass="26154">MAKKLPLYDQLLFATALQLATYLDADEPPSGSDTDSECVTTPGSDDFSAEAHTKRIRRLELDRDEYARRGMHAQAQEKQEEKIRLERAHLRRRGFKRGGEEQECDDGGFVKKRRKSREERQWSGVDGDVVGPGYVEDGEVEDGEGQDCGFQCGEGGGGGEWQVYNHVIWTGQTGSCSLCGIEAYSSRWNSKAAAPIIADHNSADMHSVRQYLPHTADNSMDHGETQPPSHQSRSH</sequence>
<protein>
    <submittedName>
        <fullName evidence="3">Uncharacterized protein</fullName>
    </submittedName>
</protein>
<name>A0A6A6C2U3_ZASCE</name>
<feature type="chain" id="PRO_5025431907" evidence="2">
    <location>
        <begin position="26"/>
        <end position="235"/>
    </location>
</feature>
<keyword evidence="4" id="KW-1185">Reference proteome</keyword>
<feature type="compositionally biased region" description="Polar residues" evidence="1">
    <location>
        <begin position="226"/>
        <end position="235"/>
    </location>
</feature>
<accession>A0A6A6C2U3</accession>
<organism evidence="3 4">
    <name type="scientific">Zasmidium cellare ATCC 36951</name>
    <dbReference type="NCBI Taxonomy" id="1080233"/>
    <lineage>
        <taxon>Eukaryota</taxon>
        <taxon>Fungi</taxon>
        <taxon>Dikarya</taxon>
        <taxon>Ascomycota</taxon>
        <taxon>Pezizomycotina</taxon>
        <taxon>Dothideomycetes</taxon>
        <taxon>Dothideomycetidae</taxon>
        <taxon>Mycosphaerellales</taxon>
        <taxon>Mycosphaerellaceae</taxon>
        <taxon>Zasmidium</taxon>
    </lineage>
</organism>
<feature type="region of interest" description="Disordered" evidence="1">
    <location>
        <begin position="25"/>
        <end position="50"/>
    </location>
</feature>
<dbReference type="AlphaFoldDB" id="A0A6A6C2U3"/>